<sequence length="264" mass="29166">MNYQPYSSANIPADKLTFGDLIDAALLSSQKEMHSLSQVGATLEFKGHSNLRQLSKQYTTELAAANVLEYFEHSEITHAMLIFQKIVRVVPHALVATATGLLSNNRNFTYLEFPTVKQAEEVMQSILHSDLCRTEKTFEMPMPGGYTPIAIFMTVNDETRPANSTGLTLKTKLFGPTRQNGDTRVILLSNKNNHASPSIEYPHDLGTFDAENKAPGKRHKRKNVSGGHTTAPPPTPRKKQQYSTAKNIAQASSPKSPTPQTSQK</sequence>
<accession>A0A1Y2AYC1</accession>
<reference evidence="2 3" key="1">
    <citation type="submission" date="2016-07" db="EMBL/GenBank/DDBJ databases">
        <title>Pervasive Adenine N6-methylation of Active Genes in Fungi.</title>
        <authorList>
            <consortium name="DOE Joint Genome Institute"/>
            <person name="Mondo S.J."/>
            <person name="Dannebaum R.O."/>
            <person name="Kuo R.C."/>
            <person name="Labutti K."/>
            <person name="Haridas S."/>
            <person name="Kuo A."/>
            <person name="Salamov A."/>
            <person name="Ahrendt S.R."/>
            <person name="Lipzen A."/>
            <person name="Sullivan W."/>
            <person name="Andreopoulos W.B."/>
            <person name="Clum A."/>
            <person name="Lindquist E."/>
            <person name="Daum C."/>
            <person name="Ramamoorthy G.K."/>
            <person name="Gryganskyi A."/>
            <person name="Culley D."/>
            <person name="Magnuson J.K."/>
            <person name="James T.Y."/>
            <person name="O'Malley M.A."/>
            <person name="Stajich J.E."/>
            <person name="Spatafora J.W."/>
            <person name="Visel A."/>
            <person name="Grigoriev I.V."/>
        </authorList>
    </citation>
    <scope>NUCLEOTIDE SEQUENCE [LARGE SCALE GENOMIC DNA]</scope>
    <source>
        <strain evidence="2 3">JEL800</strain>
    </source>
</reference>
<dbReference type="EMBL" id="MCGO01000103">
    <property type="protein sequence ID" value="ORY27290.1"/>
    <property type="molecule type" value="Genomic_DNA"/>
</dbReference>
<dbReference type="AlphaFoldDB" id="A0A1Y2AYC1"/>
<evidence type="ECO:0000313" key="2">
    <source>
        <dbReference type="EMBL" id="ORY27290.1"/>
    </source>
</evidence>
<keyword evidence="3" id="KW-1185">Reference proteome</keyword>
<comment type="caution">
    <text evidence="2">The sequence shown here is derived from an EMBL/GenBank/DDBJ whole genome shotgun (WGS) entry which is preliminary data.</text>
</comment>
<protein>
    <submittedName>
        <fullName evidence="2">Uncharacterized protein</fullName>
    </submittedName>
</protein>
<gene>
    <name evidence="2" type="ORF">BCR33DRAFT_858513</name>
</gene>
<organism evidence="2 3">
    <name type="scientific">Rhizoclosmatium globosum</name>
    <dbReference type="NCBI Taxonomy" id="329046"/>
    <lineage>
        <taxon>Eukaryota</taxon>
        <taxon>Fungi</taxon>
        <taxon>Fungi incertae sedis</taxon>
        <taxon>Chytridiomycota</taxon>
        <taxon>Chytridiomycota incertae sedis</taxon>
        <taxon>Chytridiomycetes</taxon>
        <taxon>Chytridiales</taxon>
        <taxon>Chytriomycetaceae</taxon>
        <taxon>Rhizoclosmatium</taxon>
    </lineage>
</organism>
<dbReference type="OrthoDB" id="10558880at2759"/>
<name>A0A1Y2AYC1_9FUNG</name>
<feature type="region of interest" description="Disordered" evidence="1">
    <location>
        <begin position="194"/>
        <end position="264"/>
    </location>
</feature>
<evidence type="ECO:0000313" key="3">
    <source>
        <dbReference type="Proteomes" id="UP000193642"/>
    </source>
</evidence>
<feature type="compositionally biased region" description="Low complexity" evidence="1">
    <location>
        <begin position="249"/>
        <end position="264"/>
    </location>
</feature>
<dbReference type="Proteomes" id="UP000193642">
    <property type="component" value="Unassembled WGS sequence"/>
</dbReference>
<evidence type="ECO:0000256" key="1">
    <source>
        <dbReference type="SAM" id="MobiDB-lite"/>
    </source>
</evidence>
<proteinExistence type="predicted"/>